<evidence type="ECO:0000313" key="4">
    <source>
        <dbReference type="Proteomes" id="UP000694846"/>
    </source>
</evidence>
<dbReference type="Gene3D" id="3.30.420.10">
    <property type="entry name" value="Ribonuclease H-like superfamily/Ribonuclease H"/>
    <property type="match status" value="2"/>
</dbReference>
<feature type="transmembrane region" description="Helical" evidence="2">
    <location>
        <begin position="514"/>
        <end position="531"/>
    </location>
</feature>
<evidence type="ECO:0000313" key="3">
    <source>
        <dbReference type="EMBL" id="MBY79560.1"/>
    </source>
</evidence>
<dbReference type="SUPFAM" id="SSF53098">
    <property type="entry name" value="Ribonuclease H-like"/>
    <property type="match status" value="1"/>
</dbReference>
<dbReference type="GO" id="GO:1990431">
    <property type="term" value="P:priRNA 3'-end processing"/>
    <property type="evidence" value="ECO:0007669"/>
    <property type="project" value="TreeGrafter"/>
</dbReference>
<organism evidence="3">
    <name type="scientific">Sipha flava</name>
    <name type="common">yellow sugarcane aphid</name>
    <dbReference type="NCBI Taxonomy" id="143950"/>
    <lineage>
        <taxon>Eukaryota</taxon>
        <taxon>Metazoa</taxon>
        <taxon>Ecdysozoa</taxon>
        <taxon>Arthropoda</taxon>
        <taxon>Hexapoda</taxon>
        <taxon>Insecta</taxon>
        <taxon>Pterygota</taxon>
        <taxon>Neoptera</taxon>
        <taxon>Paraneoptera</taxon>
        <taxon>Hemiptera</taxon>
        <taxon>Sternorrhyncha</taxon>
        <taxon>Aphidomorpha</taxon>
        <taxon>Aphidoidea</taxon>
        <taxon>Aphididae</taxon>
        <taxon>Sipha</taxon>
    </lineage>
</organism>
<dbReference type="AlphaFoldDB" id="A0A2S2QPV5"/>
<keyword evidence="2" id="KW-1133">Transmembrane helix</keyword>
<protein>
    <submittedName>
        <fullName evidence="3">Poly(A)-specific ribonuclease PARN</fullName>
    </submittedName>
    <submittedName>
        <fullName evidence="5">Pre-piRNA 3'-exonuclease trimmer-like</fullName>
    </submittedName>
</protein>
<keyword evidence="2" id="KW-0812">Transmembrane</keyword>
<dbReference type="EMBL" id="GGMS01010357">
    <property type="protein sequence ID" value="MBY79560.1"/>
    <property type="molecule type" value="Transcribed_RNA"/>
</dbReference>
<dbReference type="InterPro" id="IPR051181">
    <property type="entry name" value="CAF1_poly(A)_ribonucleases"/>
</dbReference>
<dbReference type="GO" id="GO:0000289">
    <property type="term" value="P:nuclear-transcribed mRNA poly(A) tail shortening"/>
    <property type="evidence" value="ECO:0007669"/>
    <property type="project" value="TreeGrafter"/>
</dbReference>
<keyword evidence="2" id="KW-0472">Membrane</keyword>
<evidence type="ECO:0000313" key="5">
    <source>
        <dbReference type="RefSeq" id="XP_025410158.1"/>
    </source>
</evidence>
<proteinExistence type="inferred from homology"/>
<dbReference type="InterPro" id="IPR012337">
    <property type="entry name" value="RNaseH-like_sf"/>
</dbReference>
<evidence type="ECO:0000256" key="2">
    <source>
        <dbReference type="SAM" id="Phobius"/>
    </source>
</evidence>
<dbReference type="Proteomes" id="UP000694846">
    <property type="component" value="Unplaced"/>
</dbReference>
<dbReference type="GO" id="GO:0003723">
    <property type="term" value="F:RNA binding"/>
    <property type="evidence" value="ECO:0007669"/>
    <property type="project" value="TreeGrafter"/>
</dbReference>
<dbReference type="OrthoDB" id="414075at2759"/>
<sequence>MCEITCENFYSELPAIETAIKESAFVSIDMEFSKLHENIAKPFTFFDTNGERYSKLRQKVADITCLQLGLAIFIYDSNNKTFKSYTYSFYTYPQTFFKADSVVSFETACIEFLCKHKFDFNKLFRNRVPYLTDEQELQMKTEMLKASFFDQYFETNLKFRSIEEELIKTIRIFGDWYFQANYGEQTCMEINGCNEPAYIILMQYYLLKKFKYISIQESQFGLNITKIEANENSETSRNHIYENLKINLLNKMMGIKYIINLISTLKKPLIGHNCALDILILCNQFFKPLPENFKDYQYFLSNHFGPIYDTKLLSKEVKRMMPKNDIWLGSSLSEIHSYLKCGYAKIYSDSLRIQLVGIEEPESMKWHDAGWDAYYTGYCFLKMMHIIKNISSKTETIHQKYTLTELMKSIEFSKNKLYTYRSASNCIDLESEEKLNNQINYLVIQNKGLFYKAIDLKKLNYDLDKICNYDIKLLSKYTALIAIPFMNNRIIYNLNSKYRVENYSQYQDRKRKQHIISLSLIILSTSIIIYLKK</sequence>
<name>A0A2S2QPV5_9HEMI</name>
<dbReference type="GO" id="GO:0005783">
    <property type="term" value="C:endoplasmic reticulum"/>
    <property type="evidence" value="ECO:0007669"/>
    <property type="project" value="TreeGrafter"/>
</dbReference>
<dbReference type="Pfam" id="PF04857">
    <property type="entry name" value="CAF1"/>
    <property type="match status" value="1"/>
</dbReference>
<dbReference type="InterPro" id="IPR036397">
    <property type="entry name" value="RNaseH_sf"/>
</dbReference>
<reference evidence="3" key="1">
    <citation type="submission" date="2018-04" db="EMBL/GenBank/DDBJ databases">
        <title>Transcriptome assembly of Sipha flava.</title>
        <authorList>
            <person name="Scully E.D."/>
            <person name="Geib S.M."/>
            <person name="Palmer N.A."/>
            <person name="Koch K."/>
            <person name="Bradshaw J."/>
            <person name="Heng-Moss T."/>
            <person name="Sarath G."/>
        </authorList>
    </citation>
    <scope>NUCLEOTIDE SEQUENCE</scope>
</reference>
<dbReference type="GO" id="GO:1990432">
    <property type="term" value="P:siRNA 3'-end processing"/>
    <property type="evidence" value="ECO:0007669"/>
    <property type="project" value="TreeGrafter"/>
</dbReference>
<dbReference type="PANTHER" id="PTHR15092:SF22">
    <property type="entry name" value="POLY(A)-SPECIFIC RIBONUCLEASE PNLDC1"/>
    <property type="match status" value="1"/>
</dbReference>
<evidence type="ECO:0000256" key="1">
    <source>
        <dbReference type="ARBA" id="ARBA00008372"/>
    </source>
</evidence>
<gene>
    <name evidence="3" type="primary">parn</name>
    <name evidence="5" type="synonym">LOC112683367</name>
    <name evidence="3" type="ORF">g.100778</name>
</gene>
<keyword evidence="4" id="KW-1185">Reference proteome</keyword>
<dbReference type="InterPro" id="IPR006941">
    <property type="entry name" value="RNase_CAF1"/>
</dbReference>
<reference evidence="5" key="2">
    <citation type="submission" date="2025-04" db="UniProtKB">
        <authorList>
            <consortium name="RefSeq"/>
        </authorList>
    </citation>
    <scope>IDENTIFICATION</scope>
    <source>
        <tissue evidence="5">Whole body</tissue>
    </source>
</reference>
<dbReference type="GO" id="GO:0000175">
    <property type="term" value="F:3'-5'-RNA exonuclease activity"/>
    <property type="evidence" value="ECO:0007669"/>
    <property type="project" value="TreeGrafter"/>
</dbReference>
<dbReference type="RefSeq" id="XP_025410158.1">
    <property type="nucleotide sequence ID" value="XM_025554373.1"/>
</dbReference>
<dbReference type="GO" id="GO:0005634">
    <property type="term" value="C:nucleus"/>
    <property type="evidence" value="ECO:0007669"/>
    <property type="project" value="TreeGrafter"/>
</dbReference>
<dbReference type="PANTHER" id="PTHR15092">
    <property type="entry name" value="POLY A -SPECIFIC RIBONUCLEASE/TARGET OF EGR1, MEMBER 1"/>
    <property type="match status" value="1"/>
</dbReference>
<accession>A0A2S2QPV5</accession>
<comment type="similarity">
    <text evidence="1">Belongs to the CAF1 family.</text>
</comment>